<feature type="region of interest" description="Disordered" evidence="11">
    <location>
        <begin position="304"/>
        <end position="333"/>
    </location>
</feature>
<dbReference type="PANTHER" id="PTHR13831">
    <property type="entry name" value="MEMBER OF THE HIR1 FAMILY OF WD-REPEAT PROTEINS"/>
    <property type="match status" value="1"/>
</dbReference>
<comment type="subcellular location">
    <subcellularLocation>
        <location evidence="1">Nucleus</location>
    </subcellularLocation>
</comment>
<dbReference type="InterPro" id="IPR015943">
    <property type="entry name" value="WD40/YVTN_repeat-like_dom_sf"/>
</dbReference>
<comment type="caution">
    <text evidence="13">The sequence shown here is derived from an EMBL/GenBank/DDBJ whole genome shotgun (WGS) entry which is preliminary data.</text>
</comment>
<dbReference type="GO" id="GO:0006338">
    <property type="term" value="P:chromatin remodeling"/>
    <property type="evidence" value="ECO:0007669"/>
    <property type="project" value="InterPro"/>
</dbReference>
<keyword evidence="9" id="KW-0539">Nucleus</keyword>
<keyword evidence="3" id="KW-0678">Repressor</keyword>
<comment type="similarity">
    <text evidence="2">Belongs to the WD repeat HIR1 family.</text>
</comment>
<evidence type="ECO:0000256" key="11">
    <source>
        <dbReference type="SAM" id="MobiDB-lite"/>
    </source>
</evidence>
<evidence type="ECO:0000313" key="14">
    <source>
        <dbReference type="Proteomes" id="UP001165120"/>
    </source>
</evidence>
<evidence type="ECO:0000256" key="2">
    <source>
        <dbReference type="ARBA" id="ARBA00007306"/>
    </source>
</evidence>
<dbReference type="SMART" id="SM00320">
    <property type="entry name" value="WD40"/>
    <property type="match status" value="5"/>
</dbReference>
<feature type="compositionally biased region" description="Polar residues" evidence="11">
    <location>
        <begin position="167"/>
        <end position="177"/>
    </location>
</feature>
<dbReference type="AlphaFoldDB" id="A0A9W6WGU8"/>
<dbReference type="Pfam" id="PF09453">
    <property type="entry name" value="HIRA_B"/>
    <property type="match status" value="1"/>
</dbReference>
<dbReference type="Gene3D" id="2.130.10.10">
    <property type="entry name" value="YVTN repeat-like/Quinoprotein amine dehydrogenase"/>
    <property type="match status" value="1"/>
</dbReference>
<dbReference type="InterPro" id="IPR036322">
    <property type="entry name" value="WD40_repeat_dom_sf"/>
</dbReference>
<feature type="region of interest" description="Disordered" evidence="11">
    <location>
        <begin position="762"/>
        <end position="782"/>
    </location>
</feature>
<dbReference type="GO" id="GO:0031491">
    <property type="term" value="F:nucleosome binding"/>
    <property type="evidence" value="ECO:0007669"/>
    <property type="project" value="TreeGrafter"/>
</dbReference>
<feature type="region of interest" description="Disordered" evidence="11">
    <location>
        <begin position="634"/>
        <end position="728"/>
    </location>
</feature>
<feature type="compositionally biased region" description="Polar residues" evidence="11">
    <location>
        <begin position="637"/>
        <end position="663"/>
    </location>
</feature>
<dbReference type="GO" id="GO:0006355">
    <property type="term" value="P:regulation of DNA-templated transcription"/>
    <property type="evidence" value="ECO:0007669"/>
    <property type="project" value="InterPro"/>
</dbReference>
<dbReference type="InterPro" id="IPR001680">
    <property type="entry name" value="WD40_rpt"/>
</dbReference>
<feature type="region of interest" description="Disordered" evidence="11">
    <location>
        <begin position="51"/>
        <end position="177"/>
    </location>
</feature>
<evidence type="ECO:0000256" key="3">
    <source>
        <dbReference type="ARBA" id="ARBA00022491"/>
    </source>
</evidence>
<dbReference type="InterPro" id="IPR019015">
    <property type="entry name" value="HIRA_B_motif"/>
</dbReference>
<evidence type="ECO:0000256" key="6">
    <source>
        <dbReference type="ARBA" id="ARBA00022853"/>
    </source>
</evidence>
<dbReference type="GO" id="GO:0006351">
    <property type="term" value="P:DNA-templated transcription"/>
    <property type="evidence" value="ECO:0007669"/>
    <property type="project" value="InterPro"/>
</dbReference>
<dbReference type="Proteomes" id="UP001165120">
    <property type="component" value="Unassembled WGS sequence"/>
</dbReference>
<name>A0A9W6WGU8_CANBO</name>
<feature type="region of interest" description="Disordered" evidence="11">
    <location>
        <begin position="965"/>
        <end position="989"/>
    </location>
</feature>
<feature type="domain" description="Protein HIRA-like C-terminal" evidence="12">
    <location>
        <begin position="1004"/>
        <end position="1175"/>
    </location>
</feature>
<dbReference type="SUPFAM" id="SSF50978">
    <property type="entry name" value="WD40 repeat-like"/>
    <property type="match status" value="2"/>
</dbReference>
<reference evidence="13" key="1">
    <citation type="submission" date="2023-04" db="EMBL/GenBank/DDBJ databases">
        <title>Candida boidinii NBRC 10035.</title>
        <authorList>
            <person name="Ichikawa N."/>
            <person name="Sato H."/>
            <person name="Tonouchi N."/>
        </authorList>
    </citation>
    <scope>NUCLEOTIDE SEQUENCE</scope>
    <source>
        <strain evidence="13">NBRC 10035</strain>
    </source>
</reference>
<keyword evidence="4" id="KW-0853">WD repeat</keyword>
<dbReference type="InterPro" id="IPR031120">
    <property type="entry name" value="HIR1-like"/>
</dbReference>
<proteinExistence type="inferred from homology"/>
<dbReference type="EMBL" id="BSXN01000498">
    <property type="protein sequence ID" value="GME68808.1"/>
    <property type="molecule type" value="Genomic_DNA"/>
</dbReference>
<keyword evidence="5" id="KW-0677">Repeat</keyword>
<dbReference type="InterPro" id="IPR011494">
    <property type="entry name" value="HIRA-like_C"/>
</dbReference>
<dbReference type="GO" id="GO:0005634">
    <property type="term" value="C:nucleus"/>
    <property type="evidence" value="ECO:0007669"/>
    <property type="project" value="UniProtKB-SubCell"/>
</dbReference>
<keyword evidence="7" id="KW-0805">Transcription regulation</keyword>
<feature type="compositionally biased region" description="Basic and acidic residues" evidence="11">
    <location>
        <begin position="51"/>
        <end position="60"/>
    </location>
</feature>
<evidence type="ECO:0000256" key="5">
    <source>
        <dbReference type="ARBA" id="ARBA00022737"/>
    </source>
</evidence>
<evidence type="ECO:0000313" key="13">
    <source>
        <dbReference type="EMBL" id="GME68808.1"/>
    </source>
</evidence>
<dbReference type="Pfam" id="PF07569">
    <property type="entry name" value="Hira"/>
    <property type="match status" value="2"/>
</dbReference>
<accession>A0A9W6WGU8</accession>
<evidence type="ECO:0000256" key="7">
    <source>
        <dbReference type="ARBA" id="ARBA00023015"/>
    </source>
</evidence>
<dbReference type="GO" id="GO:0000417">
    <property type="term" value="C:HIR complex"/>
    <property type="evidence" value="ECO:0007669"/>
    <property type="project" value="TreeGrafter"/>
</dbReference>
<organism evidence="13 14">
    <name type="scientific">Candida boidinii</name>
    <name type="common">Yeast</name>
    <dbReference type="NCBI Taxonomy" id="5477"/>
    <lineage>
        <taxon>Eukaryota</taxon>
        <taxon>Fungi</taxon>
        <taxon>Dikarya</taxon>
        <taxon>Ascomycota</taxon>
        <taxon>Saccharomycotina</taxon>
        <taxon>Pichiomycetes</taxon>
        <taxon>Pichiales</taxon>
        <taxon>Pichiaceae</taxon>
        <taxon>Ogataea</taxon>
        <taxon>Ogataea/Candida clade</taxon>
    </lineage>
</organism>
<keyword evidence="6" id="KW-0156">Chromatin regulator</keyword>
<evidence type="ECO:0000256" key="1">
    <source>
        <dbReference type="ARBA" id="ARBA00004123"/>
    </source>
</evidence>
<sequence length="1254" mass="139611">MYFISASFSEQGAYYVSINSTNKIVASAAADGNIVIRSLNKFKNIVANDKTEQKQEDTTAEKNPILEIKNDDKPTTEENIENNDLKDDPKNDAKNDPKDHAKANNETKPVTIKEEENKTQELNKTDENNEDKKEEIIPKEINVKAEANSAVSLPEPENSAKDEPINGTETSKELSTLSNGITKLTKLNSTPKIDKGKFQEAQKPDNIVGIRSRSRVISLKYANLIENENLLVALYKNGEIYLIEDSNDSKKMKVNKILKISNNTLVDVSWSADDQLLAFSTINNEVIIYDVIYRQVLTTLHIHDDSSSEKSKDSKDNKESKDGKDSKDQKDTLNKDEGNIRAIKGIAFDNSLGKYLLTLGDDRILNILTYTLDDPVELDNSTGKILPSEAVPEKEGEIIARKFNYKIVQSFNNITNSKLNKSSIRKIGWTNDDKLFALPNSSKGKTSLISLLNNTKLSDSASNSNNNGNTNNNTNKWKIWCSLVGHGFKCTQLQFSPIIYKNEKFQDYANNYIKEKPKYEKNYYILATASVDSTVAIWNTSVEAPILVSHEVCVSPIQDICWSKDGRCLFITSSTGELMIGIFEENEFGIPVNEKELELNNPNKEMDIKMPEILKKKDLWLSRQKKYLEITKDESQNAEASNNVKETESKATTGEVSKSTEVSKATLLKSRSNKSDAVTTTTIPQSKDAVKTKNGKKRIQPLLISTSSSSSNANSVSSLPSTNSDMNILNGRSNKKRAIMELDGPSYSVPKDLQNKVNKMNRALNGDESHDQANGSKRAKRETDTVDFVGSVVLNPSVAFSNVRISIPKIKSNLKFYSPNDEQIYLEVKNGNGHESAPSRIEVLRSNPNSFSSEEVSAKQIFVDFVPNRIHLVTGGEGIFWAIATVTGQIIVYSDSGRRLLPPLILGSPLSFLESKGSYLMAITSIGEVYVWNIEEKKSLFAPTSLYPLLQPIFRNLHHESSLNGGSAGGANGSTNQSSANANSLSGSNDTLSTSGGVVFFNGDLLTRSENLTMCSITANGIPVITLSNGNGYLFNKQMNSWSLISDSWWAFGSQYWDSATTSLTNGDYEQSSSYNDGSDFNSVSVISLLERHTNEEILRRGKGRFFNKISKMMLMKEGYSNLETVISLNHLENKLLISELLKDSKSFKKIFIIYVKRLAEIPLKGRLLEICQDLLGPPQNTSDEDKDDTEKDRSKPSDNDDISFSWSPKICGISKHMLLKDLIFACAKCREVQRILIQYASAINVIDEFQTHK</sequence>
<protein>
    <recommendedName>
        <fullName evidence="10">Protein HIR2</fullName>
    </recommendedName>
</protein>
<evidence type="ECO:0000256" key="8">
    <source>
        <dbReference type="ARBA" id="ARBA00023163"/>
    </source>
</evidence>
<dbReference type="GO" id="GO:0000785">
    <property type="term" value="C:chromatin"/>
    <property type="evidence" value="ECO:0007669"/>
    <property type="project" value="TreeGrafter"/>
</dbReference>
<feature type="compositionally biased region" description="Basic and acidic residues" evidence="11">
    <location>
        <begin position="1189"/>
        <end position="1199"/>
    </location>
</feature>
<keyword evidence="14" id="KW-1185">Reference proteome</keyword>
<feature type="domain" description="Protein HIRA-like C-terminal" evidence="12">
    <location>
        <begin position="897"/>
        <end position="954"/>
    </location>
</feature>
<feature type="compositionally biased region" description="Basic and acidic residues" evidence="11">
    <location>
        <begin position="83"/>
        <end position="143"/>
    </location>
</feature>
<feature type="compositionally biased region" description="Low complexity" evidence="11">
    <location>
        <begin position="705"/>
        <end position="721"/>
    </location>
</feature>
<dbReference type="PANTHER" id="PTHR13831:SF1">
    <property type="entry name" value="PROTEIN HIR2"/>
    <property type="match status" value="1"/>
</dbReference>
<gene>
    <name evidence="13" type="ORF">Cboi02_000187500</name>
</gene>
<feature type="compositionally biased region" description="Polar residues" evidence="11">
    <location>
        <begin position="675"/>
        <end position="685"/>
    </location>
</feature>
<feature type="compositionally biased region" description="Low complexity" evidence="11">
    <location>
        <begin position="973"/>
        <end position="989"/>
    </location>
</feature>
<evidence type="ECO:0000259" key="12">
    <source>
        <dbReference type="Pfam" id="PF07569"/>
    </source>
</evidence>
<evidence type="ECO:0000256" key="4">
    <source>
        <dbReference type="ARBA" id="ARBA00022574"/>
    </source>
</evidence>
<keyword evidence="8" id="KW-0804">Transcription</keyword>
<evidence type="ECO:0000256" key="10">
    <source>
        <dbReference type="ARBA" id="ARBA00041015"/>
    </source>
</evidence>
<evidence type="ECO:0000256" key="9">
    <source>
        <dbReference type="ARBA" id="ARBA00023242"/>
    </source>
</evidence>
<feature type="region of interest" description="Disordered" evidence="11">
    <location>
        <begin position="1179"/>
        <end position="1202"/>
    </location>
</feature>